<evidence type="ECO:0000313" key="3">
    <source>
        <dbReference type="EMBL" id="SNV07600.1"/>
    </source>
</evidence>
<proteinExistence type="predicted"/>
<dbReference type="RefSeq" id="WP_074860773.1">
    <property type="nucleotide sequence ID" value="NZ_CP014227.1"/>
</dbReference>
<evidence type="ECO:0000256" key="2">
    <source>
        <dbReference type="SAM" id="SignalP"/>
    </source>
</evidence>
<keyword evidence="2" id="KW-0732">Signal</keyword>
<feature type="region of interest" description="Disordered" evidence="1">
    <location>
        <begin position="267"/>
        <end position="293"/>
    </location>
</feature>
<dbReference type="InterPro" id="IPR046111">
    <property type="entry name" value="DUF6048"/>
</dbReference>
<sequence>MRKRRTCICFISTLLLSVLSFAQEPVTKGDTLGGTSTATVGKTRSGTSIALPEKQEAPVYKQRYGLRLGVDLSRPVRSFFQEDYYGLELVGDYRLSYKYFAAAEVGVERRTKDEDFFTYRTEGQFIRFGVDYNTYGNWYGMENLIYVGGRYGFSLFSQQLTNYVLHKDNQYWTENVQGADPAWLGTYSGRTAHWLELVLGIKAELLRGLYAGMSVRVGLKLTDNQSGGFPNFYIPGFGRVYEGSRFGTSFNYTLSYLIPLYKKAQPVKEDEAKTAPEKAKGIDDQLPKRHKRR</sequence>
<feature type="signal peptide" evidence="2">
    <location>
        <begin position="1"/>
        <end position="22"/>
    </location>
</feature>
<gene>
    <name evidence="3" type="ORF">SAMEA44541418_00911</name>
</gene>
<accession>A0AAX2GWT7</accession>
<evidence type="ECO:0000313" key="4">
    <source>
        <dbReference type="Proteomes" id="UP000215539"/>
    </source>
</evidence>
<reference evidence="3 4" key="1">
    <citation type="submission" date="2017-06" db="EMBL/GenBank/DDBJ databases">
        <authorList>
            <consortium name="Pathogen Informatics"/>
        </authorList>
    </citation>
    <scope>NUCLEOTIDE SEQUENCE [LARGE SCALE GENOMIC DNA]</scope>
    <source>
        <strain evidence="3 4">NCTC12947</strain>
    </source>
</reference>
<evidence type="ECO:0000256" key="1">
    <source>
        <dbReference type="SAM" id="MobiDB-lite"/>
    </source>
</evidence>
<organism evidence="3 4">
    <name type="scientific">Capnocytophaga haemolytica</name>
    <dbReference type="NCBI Taxonomy" id="45243"/>
    <lineage>
        <taxon>Bacteria</taxon>
        <taxon>Pseudomonadati</taxon>
        <taxon>Bacteroidota</taxon>
        <taxon>Flavobacteriia</taxon>
        <taxon>Flavobacteriales</taxon>
        <taxon>Flavobacteriaceae</taxon>
        <taxon>Capnocytophaga</taxon>
    </lineage>
</organism>
<dbReference type="Proteomes" id="UP000215539">
    <property type="component" value="Chromosome 1"/>
</dbReference>
<feature type="compositionally biased region" description="Basic and acidic residues" evidence="1">
    <location>
        <begin position="267"/>
        <end position="287"/>
    </location>
</feature>
<name>A0AAX2GWT7_9FLAO</name>
<dbReference type="EMBL" id="LT906449">
    <property type="protein sequence ID" value="SNV07600.1"/>
    <property type="molecule type" value="Genomic_DNA"/>
</dbReference>
<protein>
    <recommendedName>
        <fullName evidence="5">Outer membrane protein beta-barrel domain-containing protein</fullName>
    </recommendedName>
</protein>
<dbReference type="Pfam" id="PF19515">
    <property type="entry name" value="DUF6048"/>
    <property type="match status" value="1"/>
</dbReference>
<dbReference type="AlphaFoldDB" id="A0AAX2GWT7"/>
<evidence type="ECO:0008006" key="5">
    <source>
        <dbReference type="Google" id="ProtNLM"/>
    </source>
</evidence>
<feature type="chain" id="PRO_5043600984" description="Outer membrane protein beta-barrel domain-containing protein" evidence="2">
    <location>
        <begin position="23"/>
        <end position="293"/>
    </location>
</feature>